<keyword evidence="3" id="KW-1185">Reference proteome</keyword>
<sequence>MISHRRLKLRRFSRWRKELDRRRRFRRSKTSGSTAASKIRSPEKNRTYCSGVRVTGTERQTEPATYSSGVTETERQTEP</sequence>
<protein>
    <submittedName>
        <fullName evidence="2">Uncharacterized protein</fullName>
    </submittedName>
</protein>
<dbReference type="EMBL" id="MNCJ02000319">
    <property type="protein sequence ID" value="KAF5811874.1"/>
    <property type="molecule type" value="Genomic_DNA"/>
</dbReference>
<reference evidence="2" key="1">
    <citation type="journal article" date="2017" name="Nature">
        <title>The sunflower genome provides insights into oil metabolism, flowering and Asterid evolution.</title>
        <authorList>
            <person name="Badouin H."/>
            <person name="Gouzy J."/>
            <person name="Grassa C.J."/>
            <person name="Murat F."/>
            <person name="Staton S.E."/>
            <person name="Cottret L."/>
            <person name="Lelandais-Briere C."/>
            <person name="Owens G.L."/>
            <person name="Carrere S."/>
            <person name="Mayjonade B."/>
            <person name="Legrand L."/>
            <person name="Gill N."/>
            <person name="Kane N.C."/>
            <person name="Bowers J.E."/>
            <person name="Hubner S."/>
            <person name="Bellec A."/>
            <person name="Berard A."/>
            <person name="Berges H."/>
            <person name="Blanchet N."/>
            <person name="Boniface M.C."/>
            <person name="Brunel D."/>
            <person name="Catrice O."/>
            <person name="Chaidir N."/>
            <person name="Claudel C."/>
            <person name="Donnadieu C."/>
            <person name="Faraut T."/>
            <person name="Fievet G."/>
            <person name="Helmstetter N."/>
            <person name="King M."/>
            <person name="Knapp S.J."/>
            <person name="Lai Z."/>
            <person name="Le Paslier M.C."/>
            <person name="Lippi Y."/>
            <person name="Lorenzon L."/>
            <person name="Mandel J.R."/>
            <person name="Marage G."/>
            <person name="Marchand G."/>
            <person name="Marquand E."/>
            <person name="Bret-Mestries E."/>
            <person name="Morien E."/>
            <person name="Nambeesan S."/>
            <person name="Nguyen T."/>
            <person name="Pegot-Espagnet P."/>
            <person name="Pouilly N."/>
            <person name="Raftis F."/>
            <person name="Sallet E."/>
            <person name="Schiex T."/>
            <person name="Thomas J."/>
            <person name="Vandecasteele C."/>
            <person name="Vares D."/>
            <person name="Vear F."/>
            <person name="Vautrin S."/>
            <person name="Crespi M."/>
            <person name="Mangin B."/>
            <person name="Burke J.M."/>
            <person name="Salse J."/>
            <person name="Munos S."/>
            <person name="Vincourt P."/>
            <person name="Rieseberg L.H."/>
            <person name="Langlade N.B."/>
        </authorList>
    </citation>
    <scope>NUCLEOTIDE SEQUENCE</scope>
    <source>
        <tissue evidence="2">Leaves</tissue>
    </source>
</reference>
<organism evidence="2 3">
    <name type="scientific">Helianthus annuus</name>
    <name type="common">Common sunflower</name>
    <dbReference type="NCBI Taxonomy" id="4232"/>
    <lineage>
        <taxon>Eukaryota</taxon>
        <taxon>Viridiplantae</taxon>
        <taxon>Streptophyta</taxon>
        <taxon>Embryophyta</taxon>
        <taxon>Tracheophyta</taxon>
        <taxon>Spermatophyta</taxon>
        <taxon>Magnoliopsida</taxon>
        <taxon>eudicotyledons</taxon>
        <taxon>Gunneridae</taxon>
        <taxon>Pentapetalae</taxon>
        <taxon>asterids</taxon>
        <taxon>campanulids</taxon>
        <taxon>Asterales</taxon>
        <taxon>Asteraceae</taxon>
        <taxon>Asteroideae</taxon>
        <taxon>Heliantheae alliance</taxon>
        <taxon>Heliantheae</taxon>
        <taxon>Helianthus</taxon>
    </lineage>
</organism>
<evidence type="ECO:0000313" key="2">
    <source>
        <dbReference type="EMBL" id="KAF5811874.1"/>
    </source>
</evidence>
<comment type="caution">
    <text evidence="2">The sequence shown here is derived from an EMBL/GenBank/DDBJ whole genome shotgun (WGS) entry which is preliminary data.</text>
</comment>
<dbReference type="Gramene" id="mRNA:HanXRQr2_Chr04g0186411">
    <property type="protein sequence ID" value="mRNA:HanXRQr2_Chr04g0186411"/>
    <property type="gene ID" value="HanXRQr2_Chr04g0186411"/>
</dbReference>
<dbReference type="Proteomes" id="UP000215914">
    <property type="component" value="Unassembled WGS sequence"/>
</dbReference>
<evidence type="ECO:0000313" key="3">
    <source>
        <dbReference type="Proteomes" id="UP000215914"/>
    </source>
</evidence>
<evidence type="ECO:0000256" key="1">
    <source>
        <dbReference type="SAM" id="MobiDB-lite"/>
    </source>
</evidence>
<name>A0A9K3JBH1_HELAN</name>
<feature type="region of interest" description="Disordered" evidence="1">
    <location>
        <begin position="21"/>
        <end position="79"/>
    </location>
</feature>
<gene>
    <name evidence="2" type="ORF">HanXRQr2_Chr04g0186411</name>
</gene>
<feature type="compositionally biased region" description="Polar residues" evidence="1">
    <location>
        <begin position="62"/>
        <end position="71"/>
    </location>
</feature>
<proteinExistence type="predicted"/>
<accession>A0A9K3JBH1</accession>
<dbReference type="AlphaFoldDB" id="A0A9K3JBH1"/>
<reference evidence="2" key="2">
    <citation type="submission" date="2020-06" db="EMBL/GenBank/DDBJ databases">
        <title>Helianthus annuus Genome sequencing and assembly Release 2.</title>
        <authorList>
            <person name="Gouzy J."/>
            <person name="Langlade N."/>
            <person name="Munos S."/>
        </authorList>
    </citation>
    <scope>NUCLEOTIDE SEQUENCE</scope>
    <source>
        <tissue evidence="2">Leaves</tissue>
    </source>
</reference>